<keyword evidence="1" id="KW-0472">Membrane</keyword>
<feature type="transmembrane region" description="Helical" evidence="1">
    <location>
        <begin position="38"/>
        <end position="60"/>
    </location>
</feature>
<evidence type="ECO:0000256" key="1">
    <source>
        <dbReference type="SAM" id="Phobius"/>
    </source>
</evidence>
<organism evidence="2 3">
    <name type="scientific">Herbiconiux moechotypicola</name>
    <dbReference type="NCBI Taxonomy" id="637393"/>
    <lineage>
        <taxon>Bacteria</taxon>
        <taxon>Bacillati</taxon>
        <taxon>Actinomycetota</taxon>
        <taxon>Actinomycetes</taxon>
        <taxon>Micrococcales</taxon>
        <taxon>Microbacteriaceae</taxon>
        <taxon>Herbiconiux</taxon>
    </lineage>
</organism>
<protein>
    <recommendedName>
        <fullName evidence="4">Integral membrane protein</fullName>
    </recommendedName>
</protein>
<gene>
    <name evidence="2" type="ORF">GCM10009851_08970</name>
</gene>
<evidence type="ECO:0008006" key="4">
    <source>
        <dbReference type="Google" id="ProtNLM"/>
    </source>
</evidence>
<keyword evidence="1" id="KW-0812">Transmembrane</keyword>
<proteinExistence type="predicted"/>
<keyword evidence="1" id="KW-1133">Transmembrane helix</keyword>
<evidence type="ECO:0000313" key="2">
    <source>
        <dbReference type="EMBL" id="GAA2227066.1"/>
    </source>
</evidence>
<comment type="caution">
    <text evidence="2">The sequence shown here is derived from an EMBL/GenBank/DDBJ whole genome shotgun (WGS) entry which is preliminary data.</text>
</comment>
<dbReference type="EMBL" id="BAAAQY010000002">
    <property type="protein sequence ID" value="GAA2227066.1"/>
    <property type="molecule type" value="Genomic_DNA"/>
</dbReference>
<sequence length="206" mass="21014">MSRFRVLVPVAVGGAAVALLIVVALVRSSTSSGTPDLWVPLWGALTAIGLCAAVGLAVLLPGRLAFRVMTRERSGTGVRFIAARDRSIHEAWTRYGTGASDSPHVFTPVHVGSNGIELWWGGTAARPVAVIPASDVASVGVGYAALATTSPVHVLEITVTGLAEPVRLAPLGRTGILTRGGTATSTLAAEISAVLSAATAAEDGRM</sequence>
<name>A0ABN3DC05_9MICO</name>
<dbReference type="Proteomes" id="UP001500929">
    <property type="component" value="Unassembled WGS sequence"/>
</dbReference>
<feature type="transmembrane region" description="Helical" evidence="1">
    <location>
        <begin position="7"/>
        <end position="26"/>
    </location>
</feature>
<evidence type="ECO:0000313" key="3">
    <source>
        <dbReference type="Proteomes" id="UP001500929"/>
    </source>
</evidence>
<keyword evidence="3" id="KW-1185">Reference proteome</keyword>
<reference evidence="2 3" key="1">
    <citation type="journal article" date="2019" name="Int. J. Syst. Evol. Microbiol.">
        <title>The Global Catalogue of Microorganisms (GCM) 10K type strain sequencing project: providing services to taxonomists for standard genome sequencing and annotation.</title>
        <authorList>
            <consortium name="The Broad Institute Genomics Platform"/>
            <consortium name="The Broad Institute Genome Sequencing Center for Infectious Disease"/>
            <person name="Wu L."/>
            <person name="Ma J."/>
        </authorList>
    </citation>
    <scope>NUCLEOTIDE SEQUENCE [LARGE SCALE GENOMIC DNA]</scope>
    <source>
        <strain evidence="2 3">JCM 16117</strain>
    </source>
</reference>
<accession>A0ABN3DC05</accession>